<feature type="transmembrane region" description="Helical" evidence="14">
    <location>
        <begin position="6"/>
        <end position="28"/>
    </location>
</feature>
<dbReference type="GO" id="GO:0010043">
    <property type="term" value="P:response to zinc ion"/>
    <property type="evidence" value="ECO:0007669"/>
    <property type="project" value="TreeGrafter"/>
</dbReference>
<name>A0A4D6YA07_9GAMM</name>
<evidence type="ECO:0000256" key="6">
    <source>
        <dbReference type="ARBA" id="ARBA00022692"/>
    </source>
</evidence>
<evidence type="ECO:0000256" key="13">
    <source>
        <dbReference type="RuleBase" id="RU003943"/>
    </source>
</evidence>
<accession>A0A4D6YA07</accession>
<keyword evidence="7" id="KW-0862">Zinc</keyword>
<evidence type="ECO:0000256" key="7">
    <source>
        <dbReference type="ARBA" id="ARBA00022833"/>
    </source>
</evidence>
<keyword evidence="5" id="KW-1003">Cell membrane</keyword>
<evidence type="ECO:0000256" key="4">
    <source>
        <dbReference type="ARBA" id="ARBA00022448"/>
    </source>
</evidence>
<dbReference type="SUPFAM" id="SSF81345">
    <property type="entry name" value="ABC transporter involved in vitamin B12 uptake, BtuC"/>
    <property type="match status" value="1"/>
</dbReference>
<keyword evidence="6 13" id="KW-0812">Transmembrane</keyword>
<dbReference type="AlphaFoldDB" id="A0A4D6YA07"/>
<comment type="subcellular location">
    <subcellularLocation>
        <location evidence="2 13">Cell membrane</location>
        <topology evidence="2 13">Multi-pass membrane protein</topology>
    </subcellularLocation>
</comment>
<dbReference type="InterPro" id="IPR037294">
    <property type="entry name" value="ABC_BtuC-like"/>
</dbReference>
<evidence type="ECO:0000256" key="11">
    <source>
        <dbReference type="ARBA" id="ARBA00023136"/>
    </source>
</evidence>
<dbReference type="GO" id="GO:0006829">
    <property type="term" value="P:zinc ion transport"/>
    <property type="evidence" value="ECO:0007669"/>
    <property type="project" value="UniProtKB-KW"/>
</dbReference>
<evidence type="ECO:0000313" key="16">
    <source>
        <dbReference type="Proteomes" id="UP000298685"/>
    </source>
</evidence>
<evidence type="ECO:0000256" key="2">
    <source>
        <dbReference type="ARBA" id="ARBA00004651"/>
    </source>
</evidence>
<evidence type="ECO:0000256" key="1">
    <source>
        <dbReference type="ARBA" id="ARBA00002313"/>
    </source>
</evidence>
<evidence type="ECO:0000256" key="3">
    <source>
        <dbReference type="ARBA" id="ARBA00008034"/>
    </source>
</evidence>
<keyword evidence="8" id="KW-0864">Zinc transport</keyword>
<evidence type="ECO:0000313" key="15">
    <source>
        <dbReference type="EMBL" id="QCI26012.1"/>
    </source>
</evidence>
<evidence type="ECO:0000256" key="5">
    <source>
        <dbReference type="ARBA" id="ARBA00022475"/>
    </source>
</evidence>
<dbReference type="Proteomes" id="UP000298685">
    <property type="component" value="Chromosome"/>
</dbReference>
<evidence type="ECO:0000256" key="8">
    <source>
        <dbReference type="ARBA" id="ARBA00022906"/>
    </source>
</evidence>
<keyword evidence="9 14" id="KW-1133">Transmembrane helix</keyword>
<reference evidence="15 16" key="1">
    <citation type="submission" date="2018-10" db="EMBL/GenBank/DDBJ databases">
        <title>Comparative functional genomics of the obligate endosymbiont Buchnera aphidicola.</title>
        <authorList>
            <person name="Chong R.A."/>
        </authorList>
    </citation>
    <scope>NUCLEOTIDE SEQUENCE [LARGE SCALE GENOMIC DNA]</scope>
    <source>
        <strain evidence="15 16">Ska</strain>
    </source>
</reference>
<feature type="transmembrane region" description="Helical" evidence="14">
    <location>
        <begin position="125"/>
        <end position="146"/>
    </location>
</feature>
<keyword evidence="10" id="KW-0406">Ion transport</keyword>
<evidence type="ECO:0000256" key="14">
    <source>
        <dbReference type="SAM" id="Phobius"/>
    </source>
</evidence>
<proteinExistence type="inferred from homology"/>
<dbReference type="PANTHER" id="PTHR30477">
    <property type="entry name" value="ABC-TRANSPORTER METAL-BINDING PROTEIN"/>
    <property type="match status" value="1"/>
</dbReference>
<organism evidence="15 16">
    <name type="scientific">Buchnera aphidicola</name>
    <name type="common">Sarucallis kahawaluokalani</name>
    <dbReference type="NCBI Taxonomy" id="1241878"/>
    <lineage>
        <taxon>Bacteria</taxon>
        <taxon>Pseudomonadati</taxon>
        <taxon>Pseudomonadota</taxon>
        <taxon>Gammaproteobacteria</taxon>
        <taxon>Enterobacterales</taxon>
        <taxon>Erwiniaceae</taxon>
        <taxon>Buchnera</taxon>
    </lineage>
</organism>
<dbReference type="RefSeq" id="WP_158350593.1">
    <property type="nucleotide sequence ID" value="NZ_CP032999.1"/>
</dbReference>
<dbReference type="PANTHER" id="PTHR30477:SF23">
    <property type="entry name" value="HIGH-AFFINITY ZINC UPTAKE SYSTEM MEMBRANE PROTEIN ZNUB"/>
    <property type="match status" value="1"/>
</dbReference>
<dbReference type="OrthoDB" id="9783937at2"/>
<dbReference type="GO" id="GO:0043190">
    <property type="term" value="C:ATP-binding cassette (ABC) transporter complex"/>
    <property type="evidence" value="ECO:0007669"/>
    <property type="project" value="InterPro"/>
</dbReference>
<feature type="transmembrane region" description="Helical" evidence="14">
    <location>
        <begin position="40"/>
        <end position="73"/>
    </location>
</feature>
<comment type="function">
    <text evidence="1">Involved in the high-affinity zinc uptake transport system.</text>
</comment>
<feature type="transmembrane region" description="Helical" evidence="14">
    <location>
        <begin position="213"/>
        <end position="232"/>
    </location>
</feature>
<dbReference type="Gene3D" id="1.10.3470.10">
    <property type="entry name" value="ABC transporter involved in vitamin B12 uptake, BtuC"/>
    <property type="match status" value="1"/>
</dbReference>
<dbReference type="EMBL" id="CP032999">
    <property type="protein sequence ID" value="QCI26012.1"/>
    <property type="molecule type" value="Genomic_DNA"/>
</dbReference>
<dbReference type="GO" id="GO:0055085">
    <property type="term" value="P:transmembrane transport"/>
    <property type="evidence" value="ECO:0007669"/>
    <property type="project" value="InterPro"/>
</dbReference>
<sequence length="258" mass="28519">MYKNYFLIWIAGLLLSVCCGPLGAFILWRKISSFGNTLSHASLLGLSIALLLKINVLLAVLTTLFFLTVVIIYIEHISSLNLDTILAIVTYSSLSLGMIILHIISKNEQADLTKYLLGNLLELKFIDINIIFFITLIISSVVIILWKSILLMIINAELACVDGINVFNVRLILMLLITLLIGISTTLIGALLITAILIIPAAIAQRFSTSPELMVLFSIIINIIAITIGIFINIFYNIPISPVIILLESIFFIISLIM</sequence>
<evidence type="ECO:0000256" key="12">
    <source>
        <dbReference type="ARBA" id="ARBA00040080"/>
    </source>
</evidence>
<keyword evidence="4 13" id="KW-0813">Transport</keyword>
<comment type="similarity">
    <text evidence="3 13">Belongs to the ABC-3 integral membrane protein family.</text>
</comment>
<evidence type="ECO:0000256" key="10">
    <source>
        <dbReference type="ARBA" id="ARBA00023065"/>
    </source>
</evidence>
<gene>
    <name evidence="15" type="primary">znuB</name>
    <name evidence="15" type="synonym">yebI</name>
    <name evidence="15" type="ORF">D9V78_01100</name>
</gene>
<evidence type="ECO:0000256" key="9">
    <source>
        <dbReference type="ARBA" id="ARBA00022989"/>
    </source>
</evidence>
<dbReference type="Pfam" id="PF00950">
    <property type="entry name" value="ABC-3"/>
    <property type="match status" value="1"/>
</dbReference>
<protein>
    <recommendedName>
        <fullName evidence="12">High-affinity zinc uptake system membrane protein ZnuB</fullName>
    </recommendedName>
</protein>
<feature type="transmembrane region" description="Helical" evidence="14">
    <location>
        <begin position="85"/>
        <end position="104"/>
    </location>
</feature>
<feature type="transmembrane region" description="Helical" evidence="14">
    <location>
        <begin position="171"/>
        <end position="201"/>
    </location>
</feature>
<keyword evidence="11 14" id="KW-0472">Membrane</keyword>
<feature type="transmembrane region" description="Helical" evidence="14">
    <location>
        <begin position="238"/>
        <end position="257"/>
    </location>
</feature>
<dbReference type="InterPro" id="IPR001626">
    <property type="entry name" value="ABC_TroCD"/>
</dbReference>